<dbReference type="EMBL" id="PVWJ01000010">
    <property type="protein sequence ID" value="PSB04591.1"/>
    <property type="molecule type" value="Genomic_DNA"/>
</dbReference>
<evidence type="ECO:0000313" key="1">
    <source>
        <dbReference type="EMBL" id="PSB04591.1"/>
    </source>
</evidence>
<dbReference type="AlphaFoldDB" id="A0A2T1C8M1"/>
<gene>
    <name evidence="1" type="ORF">C7B64_03305</name>
</gene>
<keyword evidence="1" id="KW-0645">Protease</keyword>
<evidence type="ECO:0000313" key="2">
    <source>
        <dbReference type="Proteomes" id="UP000238762"/>
    </source>
</evidence>
<sequence length="120" mass="13842">MIEGRFGDKGQIYFDVDLIDENGLALPVEVILDTGFTEFVAMNKQDIECLDWVFLRQNKLKTAQGEATFDIYLGRVVIDRQMFEIPVFAGEEIQEILLGSQWLKTFTLLANYRESRVTLE</sequence>
<dbReference type="GO" id="GO:0006508">
    <property type="term" value="P:proteolysis"/>
    <property type="evidence" value="ECO:0007669"/>
    <property type="project" value="UniProtKB-KW"/>
</dbReference>
<protein>
    <submittedName>
        <fullName evidence="1">Aspartyl protease</fullName>
    </submittedName>
</protein>
<dbReference type="GO" id="GO:0008233">
    <property type="term" value="F:peptidase activity"/>
    <property type="evidence" value="ECO:0007669"/>
    <property type="project" value="UniProtKB-KW"/>
</dbReference>
<keyword evidence="2" id="KW-1185">Reference proteome</keyword>
<reference evidence="1 2" key="1">
    <citation type="submission" date="2018-02" db="EMBL/GenBank/DDBJ databases">
        <authorList>
            <person name="Cohen D.B."/>
            <person name="Kent A.D."/>
        </authorList>
    </citation>
    <scope>NUCLEOTIDE SEQUENCE [LARGE SCALE GENOMIC DNA]</scope>
    <source>
        <strain evidence="1 2">CCAP 1448/3</strain>
    </source>
</reference>
<organism evidence="1 2">
    <name type="scientific">Merismopedia glauca CCAP 1448/3</name>
    <dbReference type="NCBI Taxonomy" id="1296344"/>
    <lineage>
        <taxon>Bacteria</taxon>
        <taxon>Bacillati</taxon>
        <taxon>Cyanobacteriota</taxon>
        <taxon>Cyanophyceae</taxon>
        <taxon>Synechococcales</taxon>
        <taxon>Merismopediaceae</taxon>
        <taxon>Merismopedia</taxon>
    </lineage>
</organism>
<proteinExistence type="predicted"/>
<dbReference type="InterPro" id="IPR021109">
    <property type="entry name" value="Peptidase_aspartic_dom_sf"/>
</dbReference>
<dbReference type="RefSeq" id="WP_106287224.1">
    <property type="nucleotide sequence ID" value="NZ_CAWNTC010000177.1"/>
</dbReference>
<comment type="caution">
    <text evidence="1">The sequence shown here is derived from an EMBL/GenBank/DDBJ whole genome shotgun (WGS) entry which is preliminary data.</text>
</comment>
<reference evidence="1 2" key="2">
    <citation type="submission" date="2018-03" db="EMBL/GenBank/DDBJ databases">
        <title>The ancient ancestry and fast evolution of plastids.</title>
        <authorList>
            <person name="Moore K.R."/>
            <person name="Magnabosco C."/>
            <person name="Momper L."/>
            <person name="Gold D.A."/>
            <person name="Bosak T."/>
            <person name="Fournier G.P."/>
        </authorList>
    </citation>
    <scope>NUCLEOTIDE SEQUENCE [LARGE SCALE GENOMIC DNA]</scope>
    <source>
        <strain evidence="1 2">CCAP 1448/3</strain>
    </source>
</reference>
<dbReference type="Proteomes" id="UP000238762">
    <property type="component" value="Unassembled WGS sequence"/>
</dbReference>
<keyword evidence="1" id="KW-0378">Hydrolase</keyword>
<dbReference type="OrthoDB" id="460223at2"/>
<accession>A0A2T1C8M1</accession>
<dbReference type="Gene3D" id="2.40.70.10">
    <property type="entry name" value="Acid Proteases"/>
    <property type="match status" value="1"/>
</dbReference>
<name>A0A2T1C8M1_9CYAN</name>